<dbReference type="EMBL" id="LATX01001714">
    <property type="protein sequence ID" value="KTB39005.1"/>
    <property type="molecule type" value="Genomic_DNA"/>
</dbReference>
<dbReference type="Proteomes" id="UP000054988">
    <property type="component" value="Unassembled WGS sequence"/>
</dbReference>
<dbReference type="InterPro" id="IPR002110">
    <property type="entry name" value="Ankyrin_rpt"/>
</dbReference>
<comment type="caution">
    <text evidence="5">The sequence shown here is derived from an EMBL/GenBank/DDBJ whole genome shotgun (WGS) entry which is preliminary data.</text>
</comment>
<sequence>MANKNIWVAAGDGDLQRVKDLKHTAINPNAPDPFTYTSMHAAASYGHIHVLEYLISKGGDVNITDSDGDTPLYTVENVETAQFLVDHGAIIDRVNSEGVSPISHLSEDFPQVSAFLESHPSHVAPDNNPQNATQNISQSQYAQNVASEQLTTNLLSSLQQLVEQGIPQDRIEDELRRLVGEAVFQGLVGGYAMSQEEGSRTAATGARREHDPGDGHGGENSNANGTSPKRPRTE</sequence>
<keyword evidence="2 3" id="KW-0040">ANK repeat</keyword>
<organism evidence="5 6">
    <name type="scientific">Moniliophthora roreri</name>
    <name type="common">Frosty pod rot fungus</name>
    <name type="synonym">Monilia roreri</name>
    <dbReference type="NCBI Taxonomy" id="221103"/>
    <lineage>
        <taxon>Eukaryota</taxon>
        <taxon>Fungi</taxon>
        <taxon>Dikarya</taxon>
        <taxon>Basidiomycota</taxon>
        <taxon>Agaricomycotina</taxon>
        <taxon>Agaricomycetes</taxon>
        <taxon>Agaricomycetidae</taxon>
        <taxon>Agaricales</taxon>
        <taxon>Marasmiineae</taxon>
        <taxon>Marasmiaceae</taxon>
        <taxon>Moniliophthora</taxon>
    </lineage>
</organism>
<evidence type="ECO:0000313" key="6">
    <source>
        <dbReference type="Proteomes" id="UP000054988"/>
    </source>
</evidence>
<evidence type="ECO:0000313" key="5">
    <source>
        <dbReference type="EMBL" id="KTB39005.1"/>
    </source>
</evidence>
<feature type="repeat" description="ANK" evidence="3">
    <location>
        <begin position="34"/>
        <end position="66"/>
    </location>
</feature>
<feature type="compositionally biased region" description="Polar residues" evidence="4">
    <location>
        <begin position="127"/>
        <end position="140"/>
    </location>
</feature>
<evidence type="ECO:0000256" key="2">
    <source>
        <dbReference type="ARBA" id="ARBA00023043"/>
    </source>
</evidence>
<evidence type="ECO:0000256" key="1">
    <source>
        <dbReference type="ARBA" id="ARBA00022737"/>
    </source>
</evidence>
<dbReference type="InterPro" id="IPR036770">
    <property type="entry name" value="Ankyrin_rpt-contain_sf"/>
</dbReference>
<keyword evidence="1" id="KW-0677">Repeat</keyword>
<accession>A0A0W0FRM7</accession>
<gene>
    <name evidence="5" type="ORF">WG66_8441</name>
</gene>
<dbReference type="Gene3D" id="1.25.40.20">
    <property type="entry name" value="Ankyrin repeat-containing domain"/>
    <property type="match status" value="1"/>
</dbReference>
<dbReference type="eggNOG" id="KOG0504">
    <property type="taxonomic scope" value="Eukaryota"/>
</dbReference>
<name>A0A0W0FRM7_MONRR</name>
<dbReference type="PROSITE" id="PS50297">
    <property type="entry name" value="ANK_REP_REGION"/>
    <property type="match status" value="1"/>
</dbReference>
<dbReference type="SMART" id="SM00248">
    <property type="entry name" value="ANK"/>
    <property type="match status" value="2"/>
</dbReference>
<protein>
    <submittedName>
        <fullName evidence="5">Uncharacterized protein</fullName>
    </submittedName>
</protein>
<feature type="region of interest" description="Disordered" evidence="4">
    <location>
        <begin position="194"/>
        <end position="234"/>
    </location>
</feature>
<dbReference type="PANTHER" id="PTHR24171">
    <property type="entry name" value="ANKYRIN REPEAT DOMAIN-CONTAINING PROTEIN 39-RELATED"/>
    <property type="match status" value="1"/>
</dbReference>
<proteinExistence type="predicted"/>
<reference evidence="5 6" key="1">
    <citation type="submission" date="2015-12" db="EMBL/GenBank/DDBJ databases">
        <title>Draft genome sequence of Moniliophthora roreri, the causal agent of frosty pod rot of cacao.</title>
        <authorList>
            <person name="Aime M.C."/>
            <person name="Diaz-Valderrama J.R."/>
            <person name="Kijpornyongpan T."/>
            <person name="Phillips-Mora W."/>
        </authorList>
    </citation>
    <scope>NUCLEOTIDE SEQUENCE [LARGE SCALE GENOMIC DNA]</scope>
    <source>
        <strain evidence="5 6">MCA 2952</strain>
    </source>
</reference>
<dbReference type="PROSITE" id="PS50088">
    <property type="entry name" value="ANK_REPEAT"/>
    <property type="match status" value="1"/>
</dbReference>
<dbReference type="Pfam" id="PF12796">
    <property type="entry name" value="Ank_2"/>
    <property type="match status" value="1"/>
</dbReference>
<dbReference type="SUPFAM" id="SSF48403">
    <property type="entry name" value="Ankyrin repeat"/>
    <property type="match status" value="1"/>
</dbReference>
<feature type="compositionally biased region" description="Basic and acidic residues" evidence="4">
    <location>
        <begin position="206"/>
        <end position="217"/>
    </location>
</feature>
<evidence type="ECO:0000256" key="3">
    <source>
        <dbReference type="PROSITE-ProRule" id="PRU00023"/>
    </source>
</evidence>
<dbReference type="AlphaFoldDB" id="A0A0W0FRM7"/>
<feature type="region of interest" description="Disordered" evidence="4">
    <location>
        <begin position="119"/>
        <end position="140"/>
    </location>
</feature>
<evidence type="ECO:0000256" key="4">
    <source>
        <dbReference type="SAM" id="MobiDB-lite"/>
    </source>
</evidence>